<evidence type="ECO:0000313" key="2">
    <source>
        <dbReference type="Proteomes" id="UP000619265"/>
    </source>
</evidence>
<comment type="caution">
    <text evidence="1">The sequence shown here is derived from an EMBL/GenBank/DDBJ whole genome shotgun (WGS) entry which is preliminary data.</text>
</comment>
<dbReference type="Gramene" id="Jr13_21340_p1">
    <property type="protein sequence ID" value="cds.Jr13_21340_p1"/>
    <property type="gene ID" value="Jr13_21340"/>
</dbReference>
<protein>
    <submittedName>
        <fullName evidence="1">Uncharacterized protein</fullName>
    </submittedName>
</protein>
<proteinExistence type="predicted"/>
<organism evidence="1 2">
    <name type="scientific">Juglans regia</name>
    <name type="common">English walnut</name>
    <dbReference type="NCBI Taxonomy" id="51240"/>
    <lineage>
        <taxon>Eukaryota</taxon>
        <taxon>Viridiplantae</taxon>
        <taxon>Streptophyta</taxon>
        <taxon>Embryophyta</taxon>
        <taxon>Tracheophyta</taxon>
        <taxon>Spermatophyta</taxon>
        <taxon>Magnoliopsida</taxon>
        <taxon>eudicotyledons</taxon>
        <taxon>Gunneridae</taxon>
        <taxon>Pentapetalae</taxon>
        <taxon>rosids</taxon>
        <taxon>fabids</taxon>
        <taxon>Fagales</taxon>
        <taxon>Juglandaceae</taxon>
        <taxon>Juglans</taxon>
    </lineage>
</organism>
<dbReference type="Proteomes" id="UP000619265">
    <property type="component" value="Unassembled WGS sequence"/>
</dbReference>
<reference evidence="1" key="1">
    <citation type="submission" date="2015-10" db="EMBL/GenBank/DDBJ databases">
        <authorList>
            <person name="Martinez-Garcia P.J."/>
            <person name="Crepeau M.W."/>
            <person name="Puiu D."/>
            <person name="Gonzalez-Ibeas D."/>
            <person name="Whalen J."/>
            <person name="Stevens K."/>
            <person name="Paul R."/>
            <person name="Butterfield T."/>
            <person name="Britton M."/>
            <person name="Reagan R."/>
            <person name="Chakraborty S."/>
            <person name="Walawage S.L."/>
            <person name="Vasquez-Gross H.A."/>
            <person name="Cardeno C."/>
            <person name="Famula R."/>
            <person name="Pratt K."/>
            <person name="Kuruganti S."/>
            <person name="Aradhya M.K."/>
            <person name="Leslie C.A."/>
            <person name="Dandekar A.M."/>
            <person name="Salzberg S.L."/>
            <person name="Wegrzyn J.L."/>
            <person name="Langley C.H."/>
            <person name="Neale D.B."/>
        </authorList>
    </citation>
    <scope>NUCLEOTIDE SEQUENCE</scope>
    <source>
        <tissue evidence="1">Leaves</tissue>
    </source>
</reference>
<sequence length="152" mass="16887">MVSTAFSFDCSITDKEGLACRPMSQVTPESHASPNNVIEFVLLLGQKNVKGQINVGFLIFAVDIKYFVAEIVDKFHVVLSLTRHPRGAAQAEGKDKDQCKAIKLSHPHALHFHVYICAEFEDVRTSMAEICSHRSFVNAFAAKECLAHVQKL</sequence>
<gene>
    <name evidence="1" type="ORF">F2P56_030588</name>
</gene>
<feature type="non-terminal residue" evidence="1">
    <location>
        <position position="152"/>
    </location>
</feature>
<dbReference type="AlphaFoldDB" id="A0A833WZJ2"/>
<dbReference type="EMBL" id="LIHL02000013">
    <property type="protein sequence ID" value="KAF5450221.1"/>
    <property type="molecule type" value="Genomic_DNA"/>
</dbReference>
<accession>A0A833WZJ2</accession>
<evidence type="ECO:0000313" key="1">
    <source>
        <dbReference type="EMBL" id="KAF5450221.1"/>
    </source>
</evidence>
<name>A0A833WZJ2_JUGRE</name>
<reference evidence="1" key="2">
    <citation type="submission" date="2020-03" db="EMBL/GenBank/DDBJ databases">
        <title>Walnut 2.0.</title>
        <authorList>
            <person name="Marrano A."/>
            <person name="Britton M."/>
            <person name="Zimin A.V."/>
            <person name="Zaini P.A."/>
            <person name="Workman R."/>
            <person name="Puiu D."/>
            <person name="Bianco L."/>
            <person name="Allen B.J."/>
            <person name="Troggio M."/>
            <person name="Leslie C.A."/>
            <person name="Timp W."/>
            <person name="Dendekar A."/>
            <person name="Salzberg S.L."/>
            <person name="Neale D.B."/>
        </authorList>
    </citation>
    <scope>NUCLEOTIDE SEQUENCE</scope>
    <source>
        <tissue evidence="1">Leaves</tissue>
    </source>
</reference>